<keyword evidence="5" id="KW-1185">Reference proteome</keyword>
<evidence type="ECO:0000313" key="5">
    <source>
        <dbReference type="Proteomes" id="UP000219338"/>
    </source>
</evidence>
<gene>
    <name evidence="4" type="ORF">ARMOST_16519</name>
</gene>
<comment type="similarity">
    <text evidence="1">Belongs to the helicase family.</text>
</comment>
<keyword evidence="1" id="KW-0234">DNA repair</keyword>
<dbReference type="InterPro" id="IPR010285">
    <property type="entry name" value="DNA_helicase_pif1-like_DEAD"/>
</dbReference>
<keyword evidence="1" id="KW-0067">ATP-binding</keyword>
<dbReference type="InterPro" id="IPR051055">
    <property type="entry name" value="PIF1_helicase"/>
</dbReference>
<dbReference type="AlphaFoldDB" id="A0A284RWG2"/>
<evidence type="ECO:0000256" key="1">
    <source>
        <dbReference type="RuleBase" id="RU363044"/>
    </source>
</evidence>
<evidence type="ECO:0000259" key="3">
    <source>
        <dbReference type="Pfam" id="PF05970"/>
    </source>
</evidence>
<keyword evidence="1" id="KW-0347">Helicase</keyword>
<feature type="domain" description="DNA helicase Pif1-like DEAD-box helicase" evidence="3">
    <location>
        <begin position="225"/>
        <end position="432"/>
    </location>
</feature>
<dbReference type="GO" id="GO:0000723">
    <property type="term" value="P:telomere maintenance"/>
    <property type="evidence" value="ECO:0007669"/>
    <property type="project" value="InterPro"/>
</dbReference>
<accession>A0A284RWG2</accession>
<protein>
    <recommendedName>
        <fullName evidence="1">ATP-dependent DNA helicase</fullName>
        <ecNumber evidence="1">5.6.2.3</ecNumber>
    </recommendedName>
</protein>
<dbReference type="GO" id="GO:0006281">
    <property type="term" value="P:DNA repair"/>
    <property type="evidence" value="ECO:0007669"/>
    <property type="project" value="UniProtKB-KW"/>
</dbReference>
<comment type="cofactor">
    <cofactor evidence="1">
        <name>Mg(2+)</name>
        <dbReference type="ChEBI" id="CHEBI:18420"/>
    </cofactor>
</comment>
<dbReference type="PANTHER" id="PTHR47642">
    <property type="entry name" value="ATP-DEPENDENT DNA HELICASE"/>
    <property type="match status" value="1"/>
</dbReference>
<dbReference type="Gene3D" id="3.40.50.300">
    <property type="entry name" value="P-loop containing nucleotide triphosphate hydrolases"/>
    <property type="match status" value="1"/>
</dbReference>
<dbReference type="PANTHER" id="PTHR47642:SF6">
    <property type="entry name" value="ATP-DEPENDENT DNA HELICASE"/>
    <property type="match status" value="1"/>
</dbReference>
<proteinExistence type="inferred from homology"/>
<name>A0A284RWG2_ARMOS</name>
<dbReference type="Pfam" id="PF05970">
    <property type="entry name" value="PIF1"/>
    <property type="match status" value="1"/>
</dbReference>
<dbReference type="OrthoDB" id="3247165at2759"/>
<keyword evidence="1" id="KW-0547">Nucleotide-binding</keyword>
<organism evidence="4 5">
    <name type="scientific">Armillaria ostoyae</name>
    <name type="common">Armillaria root rot fungus</name>
    <dbReference type="NCBI Taxonomy" id="47428"/>
    <lineage>
        <taxon>Eukaryota</taxon>
        <taxon>Fungi</taxon>
        <taxon>Dikarya</taxon>
        <taxon>Basidiomycota</taxon>
        <taxon>Agaricomycotina</taxon>
        <taxon>Agaricomycetes</taxon>
        <taxon>Agaricomycetidae</taxon>
        <taxon>Agaricales</taxon>
        <taxon>Marasmiineae</taxon>
        <taxon>Physalacriaceae</taxon>
        <taxon>Armillaria</taxon>
    </lineage>
</organism>
<dbReference type="Proteomes" id="UP000219338">
    <property type="component" value="Unassembled WGS sequence"/>
</dbReference>
<dbReference type="EMBL" id="FUEG01000019">
    <property type="protein sequence ID" value="SJL13082.1"/>
    <property type="molecule type" value="Genomic_DNA"/>
</dbReference>
<evidence type="ECO:0000313" key="4">
    <source>
        <dbReference type="EMBL" id="SJL13082.1"/>
    </source>
</evidence>
<keyword evidence="1" id="KW-0233">DNA recombination</keyword>
<dbReference type="STRING" id="47428.A0A284RWG2"/>
<feature type="region of interest" description="Disordered" evidence="2">
    <location>
        <begin position="134"/>
        <end position="156"/>
    </location>
</feature>
<keyword evidence="1" id="KW-0378">Hydrolase</keyword>
<dbReference type="GO" id="GO:0043139">
    <property type="term" value="F:5'-3' DNA helicase activity"/>
    <property type="evidence" value="ECO:0007669"/>
    <property type="project" value="UniProtKB-EC"/>
</dbReference>
<dbReference type="EC" id="5.6.2.3" evidence="1"/>
<dbReference type="InterPro" id="IPR027417">
    <property type="entry name" value="P-loop_NTPase"/>
</dbReference>
<dbReference type="GO" id="GO:0016887">
    <property type="term" value="F:ATP hydrolysis activity"/>
    <property type="evidence" value="ECO:0007669"/>
    <property type="project" value="RHEA"/>
</dbReference>
<reference evidence="5" key="1">
    <citation type="journal article" date="2017" name="Nat. Ecol. Evol.">
        <title>Genome expansion and lineage-specific genetic innovations in the forest pathogenic fungi Armillaria.</title>
        <authorList>
            <person name="Sipos G."/>
            <person name="Prasanna A.N."/>
            <person name="Walter M.C."/>
            <person name="O'Connor E."/>
            <person name="Balint B."/>
            <person name="Krizsan K."/>
            <person name="Kiss B."/>
            <person name="Hess J."/>
            <person name="Varga T."/>
            <person name="Slot J."/>
            <person name="Riley R."/>
            <person name="Boka B."/>
            <person name="Rigling D."/>
            <person name="Barry K."/>
            <person name="Lee J."/>
            <person name="Mihaltcheva S."/>
            <person name="LaButti K."/>
            <person name="Lipzen A."/>
            <person name="Waldron R."/>
            <person name="Moloney N.M."/>
            <person name="Sperisen C."/>
            <person name="Kredics L."/>
            <person name="Vagvoelgyi C."/>
            <person name="Patrignani A."/>
            <person name="Fitzpatrick D."/>
            <person name="Nagy I."/>
            <person name="Doyle S."/>
            <person name="Anderson J.B."/>
            <person name="Grigoriev I.V."/>
            <person name="Gueldener U."/>
            <person name="Muensterkoetter M."/>
            <person name="Nagy L.G."/>
        </authorList>
    </citation>
    <scope>NUCLEOTIDE SEQUENCE [LARGE SCALE GENOMIC DNA]</scope>
    <source>
        <strain evidence="5">C18/9</strain>
    </source>
</reference>
<sequence>MLVLFRPWRTGADLKTNQDITWEAAFQSHTFSDAQTRIMANFNLRYECLDARDDYRAELMQDLEGDLPAWMDGNTYTELAAEGKQQLVMEDMADYGVDADILTNPTKHGRRHKARERQAAVIRNLMDGCKWSSAIPSNTADHPPVDTEPMPDKSPLFWKSEVDRSKAALLESRRNQDVAVKQQKSNTSRCYIDQVEIVRKKHLVRSQHDESDDVIVSRVEGDYGLNEEQQRAFRIVSQHSSNPAAEQLKMYIGGMGGMGKTWVLNALTAYFKEQGESRRLVVVAPTGSAAALVKGSTYHFMFGINECHGDTISRKALAEFKERLEGVDYVFLDEVSMLSCVDMYRISAHLAMCLNRPELPFGGMNMIFAGDFAQLPPAIGSERASLYGPNEELFATSKKAQEMAMGKAIWHQVTTVVILRQNMRQRFQTAKDEQLRTALANMRYKACTKADIAFLNSRISGKPAAPKIADKQFRNVSIITGLNVHKDELNRIASARFTEETRRSLVTFYSEDQLSSSETSECMRPGQGKQITCTDISQNLQDILWAAAPSENDKHIPPTLALCIGMPVMIRVNSATELCITKGQEATVHSWRDAVGSRGQRILDVLFVTLINPPTEVRIPGLPLNVVPLLCTSSTITCSLPDDMTIRIARSQVEILHNFAMTDYSSQGKTRPFNPVDLNNCRSHQSYYTALSRTATAEGTLILLSLHSLRSSPVDAHKIQGGCSGYLRQEFRELETLDDITTRVYNGSIPITVQGDTRYTLIESFREHMGPEYVPARMDTALMWSEVEPFKSVDATLEVGEWPKTLISHKPKVRSDKNPVATSVSVLATSKRVFTPMKPPEKRKGRTSEMFDLKQSTVDNVSPSVQKPNMFWGRITYLCSLSRSRIVQSDADGQTTAVPSTRASSSCTTCGAQRRLSTRMPLQTSTIRGYA</sequence>
<keyword evidence="1" id="KW-0227">DNA damage</keyword>
<dbReference type="SUPFAM" id="SSF52540">
    <property type="entry name" value="P-loop containing nucleoside triphosphate hydrolases"/>
    <property type="match status" value="2"/>
</dbReference>
<dbReference type="GO" id="GO:0005524">
    <property type="term" value="F:ATP binding"/>
    <property type="evidence" value="ECO:0007669"/>
    <property type="project" value="UniProtKB-KW"/>
</dbReference>
<dbReference type="GO" id="GO:0006310">
    <property type="term" value="P:DNA recombination"/>
    <property type="evidence" value="ECO:0007669"/>
    <property type="project" value="UniProtKB-KW"/>
</dbReference>
<evidence type="ECO:0000256" key="2">
    <source>
        <dbReference type="SAM" id="MobiDB-lite"/>
    </source>
</evidence>
<comment type="catalytic activity">
    <reaction evidence="1">
        <text>ATP + H2O = ADP + phosphate + H(+)</text>
        <dbReference type="Rhea" id="RHEA:13065"/>
        <dbReference type="ChEBI" id="CHEBI:15377"/>
        <dbReference type="ChEBI" id="CHEBI:15378"/>
        <dbReference type="ChEBI" id="CHEBI:30616"/>
        <dbReference type="ChEBI" id="CHEBI:43474"/>
        <dbReference type="ChEBI" id="CHEBI:456216"/>
        <dbReference type="EC" id="5.6.2.3"/>
    </reaction>
</comment>
<dbReference type="OMA" id="TEMAHIT"/>